<reference evidence="2 3" key="1">
    <citation type="submission" date="2023-07" db="EMBL/GenBank/DDBJ databases">
        <title>Sorghum-associated microbial communities from plants grown in Nebraska, USA.</title>
        <authorList>
            <person name="Schachtman D."/>
        </authorList>
    </citation>
    <scope>NUCLEOTIDE SEQUENCE [LARGE SCALE GENOMIC DNA]</scope>
    <source>
        <strain evidence="2 3">BE310</strain>
    </source>
</reference>
<evidence type="ECO:0008006" key="4">
    <source>
        <dbReference type="Google" id="ProtNLM"/>
    </source>
</evidence>
<organism evidence="2 3">
    <name type="scientific">Pelomonas aquatica</name>
    <dbReference type="NCBI Taxonomy" id="431058"/>
    <lineage>
        <taxon>Bacteria</taxon>
        <taxon>Pseudomonadati</taxon>
        <taxon>Pseudomonadota</taxon>
        <taxon>Betaproteobacteria</taxon>
        <taxon>Burkholderiales</taxon>
        <taxon>Sphaerotilaceae</taxon>
        <taxon>Roseateles</taxon>
    </lineage>
</organism>
<keyword evidence="1" id="KW-0812">Transmembrane</keyword>
<evidence type="ECO:0000256" key="1">
    <source>
        <dbReference type="SAM" id="Phobius"/>
    </source>
</evidence>
<feature type="transmembrane region" description="Helical" evidence="1">
    <location>
        <begin position="67"/>
        <end position="90"/>
    </location>
</feature>
<dbReference type="EMBL" id="JAVDXQ010000006">
    <property type="protein sequence ID" value="MDR7298873.1"/>
    <property type="molecule type" value="Genomic_DNA"/>
</dbReference>
<keyword evidence="1" id="KW-0472">Membrane</keyword>
<evidence type="ECO:0000313" key="3">
    <source>
        <dbReference type="Proteomes" id="UP001180536"/>
    </source>
</evidence>
<name>A0ABU1ZE69_9BURK</name>
<sequence>MTSRGQVSLGVFALLVPAALVIGREVLSGRSLLADPTTASLNWLFMAAPQLVALAVGAVNVRSRERFLPLALLLSAFVVVAFQAWILFFVPPREGALAWILYIPLWLIVLAVLAGVLVWQGGGMTSPNLPVQRTASPPADF</sequence>
<dbReference type="RefSeq" id="WP_157275577.1">
    <property type="nucleotide sequence ID" value="NZ_JAVDXQ010000006.1"/>
</dbReference>
<comment type="caution">
    <text evidence="2">The sequence shown here is derived from an EMBL/GenBank/DDBJ whole genome shotgun (WGS) entry which is preliminary data.</text>
</comment>
<feature type="transmembrane region" description="Helical" evidence="1">
    <location>
        <begin position="96"/>
        <end position="119"/>
    </location>
</feature>
<evidence type="ECO:0000313" key="2">
    <source>
        <dbReference type="EMBL" id="MDR7298873.1"/>
    </source>
</evidence>
<gene>
    <name evidence="2" type="ORF">J2X16_004241</name>
</gene>
<accession>A0ABU1ZE69</accession>
<feature type="transmembrane region" description="Helical" evidence="1">
    <location>
        <begin position="39"/>
        <end position="60"/>
    </location>
</feature>
<protein>
    <recommendedName>
        <fullName evidence="4">Tryptophan-rich sensory protein</fullName>
    </recommendedName>
</protein>
<dbReference type="Proteomes" id="UP001180536">
    <property type="component" value="Unassembled WGS sequence"/>
</dbReference>
<proteinExistence type="predicted"/>
<keyword evidence="3" id="KW-1185">Reference proteome</keyword>
<keyword evidence="1" id="KW-1133">Transmembrane helix</keyword>